<keyword evidence="1" id="KW-0677">Repeat</keyword>
<dbReference type="Pfam" id="PF23271">
    <property type="entry name" value="HEAT_GCN1"/>
    <property type="match status" value="1"/>
</dbReference>
<dbReference type="GO" id="GO:0019887">
    <property type="term" value="F:protein kinase regulator activity"/>
    <property type="evidence" value="ECO:0007669"/>
    <property type="project" value="TreeGrafter"/>
</dbReference>
<dbReference type="EMBL" id="JAAWWB010000037">
    <property type="protein sequence ID" value="KAG6738530.1"/>
    <property type="molecule type" value="Genomic_DNA"/>
</dbReference>
<dbReference type="Pfam" id="PF24987">
    <property type="entry name" value="HEAT_EF3_N"/>
    <property type="match status" value="1"/>
</dbReference>
<dbReference type="PANTHER" id="PTHR23346:SF7">
    <property type="entry name" value="STALLED RIBOSOME SENSOR GCN1"/>
    <property type="match status" value="1"/>
</dbReference>
<reference evidence="3" key="1">
    <citation type="journal article" date="2020" name="bioRxiv">
        <title>Hybrid origin of Populus tomentosa Carr. identified through genome sequencing and phylogenomic analysis.</title>
        <authorList>
            <person name="An X."/>
            <person name="Gao K."/>
            <person name="Chen Z."/>
            <person name="Li J."/>
            <person name="Yang X."/>
            <person name="Yang X."/>
            <person name="Zhou J."/>
            <person name="Guo T."/>
            <person name="Zhao T."/>
            <person name="Huang S."/>
            <person name="Miao D."/>
            <person name="Khan W.U."/>
            <person name="Rao P."/>
            <person name="Ye M."/>
            <person name="Lei B."/>
            <person name="Liao W."/>
            <person name="Wang J."/>
            <person name="Ji L."/>
            <person name="Li Y."/>
            <person name="Guo B."/>
            <person name="Mustafa N.S."/>
            <person name="Li S."/>
            <person name="Yun Q."/>
            <person name="Keller S.R."/>
            <person name="Mao J."/>
            <person name="Zhang R."/>
            <person name="Strauss S.H."/>
        </authorList>
    </citation>
    <scope>NUCLEOTIDE SEQUENCE</scope>
    <source>
        <strain evidence="3">GM15</strain>
        <tissue evidence="3">Leaf</tissue>
    </source>
</reference>
<dbReference type="Proteomes" id="UP000886885">
    <property type="component" value="Chromosome 19A"/>
</dbReference>
<evidence type="ECO:0000313" key="4">
    <source>
        <dbReference type="Proteomes" id="UP000886885"/>
    </source>
</evidence>
<protein>
    <recommendedName>
        <fullName evidence="2">Stalled ribosome sensor GCN1-like HEAT repeats region domain-containing protein</fullName>
    </recommendedName>
</protein>
<name>A0A8X8C2M7_POPTO</name>
<proteinExistence type="predicted"/>
<comment type="caution">
    <text evidence="3">The sequence shown here is derived from an EMBL/GenBank/DDBJ whole genome shotgun (WGS) entry which is preliminary data.</text>
</comment>
<evidence type="ECO:0000313" key="3">
    <source>
        <dbReference type="EMBL" id="KAG6738530.1"/>
    </source>
</evidence>
<dbReference type="Pfam" id="PF24984">
    <property type="entry name" value="HEAT_EF3_GNC1"/>
    <property type="match status" value="1"/>
</dbReference>
<dbReference type="GO" id="GO:0034198">
    <property type="term" value="P:cellular response to amino acid starvation"/>
    <property type="evidence" value="ECO:0007669"/>
    <property type="project" value="TreeGrafter"/>
</dbReference>
<dbReference type="GO" id="GO:0005829">
    <property type="term" value="C:cytosol"/>
    <property type="evidence" value="ECO:0007669"/>
    <property type="project" value="TreeGrafter"/>
</dbReference>
<dbReference type="PANTHER" id="PTHR23346">
    <property type="entry name" value="TRANSLATIONAL ACTIVATOR GCN1-RELATED"/>
    <property type="match status" value="1"/>
</dbReference>
<dbReference type="GO" id="GO:0006417">
    <property type="term" value="P:regulation of translation"/>
    <property type="evidence" value="ECO:0007669"/>
    <property type="project" value="TreeGrafter"/>
</dbReference>
<keyword evidence="4" id="KW-1185">Reference proteome</keyword>
<accession>A0A8X8C2M7</accession>
<dbReference type="OrthoDB" id="5148094at2759"/>
<gene>
    <name evidence="3" type="ORF">POTOM_058150</name>
</gene>
<evidence type="ECO:0000259" key="2">
    <source>
        <dbReference type="Pfam" id="PF23271"/>
    </source>
</evidence>
<evidence type="ECO:0000256" key="1">
    <source>
        <dbReference type="ARBA" id="ARBA00022737"/>
    </source>
</evidence>
<dbReference type="InterPro" id="IPR057546">
    <property type="entry name" value="HEAT_GCN1"/>
</dbReference>
<organism evidence="3 4">
    <name type="scientific">Populus tomentosa</name>
    <name type="common">Chinese white poplar</name>
    <dbReference type="NCBI Taxonomy" id="118781"/>
    <lineage>
        <taxon>Eukaryota</taxon>
        <taxon>Viridiplantae</taxon>
        <taxon>Streptophyta</taxon>
        <taxon>Embryophyta</taxon>
        <taxon>Tracheophyta</taxon>
        <taxon>Spermatophyta</taxon>
        <taxon>Magnoliopsida</taxon>
        <taxon>eudicotyledons</taxon>
        <taxon>Gunneridae</taxon>
        <taxon>Pentapetalae</taxon>
        <taxon>rosids</taxon>
        <taxon>fabids</taxon>
        <taxon>Malpighiales</taxon>
        <taxon>Salicaceae</taxon>
        <taxon>Saliceae</taxon>
        <taxon>Populus</taxon>
    </lineage>
</organism>
<feature type="domain" description="Stalled ribosome sensor GCN1-like HEAT repeats region" evidence="2">
    <location>
        <begin position="1255"/>
        <end position="1428"/>
    </location>
</feature>
<sequence length="1438" mass="158011">MEFHGGDKVEVCSEEEGFLGSYDAAIAAKNLVEEEDMSKHLIETHHKPSAKTHRWSTLFNGLNLRTHPTPKPLTRPLKPSPPLLLIFFFFKPNPFLVNGATISFVTISNARFLLDAENQNHIGSADICAPSWQVMQDVAGYTRCFGVGKGVDPTGLAPLGFQLLSFVYVNFQLPFSGFRYPGVPWLGLLFAAPILKCASFRAHPGTDNVQAAQKFITDLDARQLSKFPEYRQTCDISQALCQNVTVLLLLTLFYAKIKMFDVKLQHMLLLVYMSDVAYETLVKLSRCTAAPLCHWALDIATALRLIVTKDVSVFLDLIPIAGDREANESPSLGLFERIINGLSVSCKPGPLPVDSFTFVFPIMEHILLSPKKTGLHDDVLRILFLHMDPLLPLPRLRMLSALYHVLGVVLAYQGSIGPALNELCLGLQPEEVAPALYVYAKDVHVRMACLNAIKCIPAVANRSVPENVEVATSLWIAVHDPEKALAAALDENPDTTQDTVDAGWLGRQGIALALHSAADVLRTKRPPCCYDIPHIRSIDVRGRMINAGIIIIDKHGRDNVSLLFPIFENYLNKKASDEEKYDLVREGAVIFTGALAKHLAKDDPEVHAVVKLLDVLKYSIRGCSAGSFVLLISTNAVKENQLMNSDKYGERRGAAFGLAGVVKGYGISCSKKYGITAAIRESLADRSSVKHREGAQLAFECFCETLGKLFEPFVCDSNVAVLLVSFSDQVVAVREAAECAARSMMSQLSAQGVKLVLPSILKGLEDKAWRTKQSSVQLLGALAYCAPQQLSQCLPTIVPKLTETTFINSIDAPSLALLVPIVHRGRRERSAETKKKAAQIVGNMCSLVPIVHRGLRERSAETKKKAAQIVRNMCSLVIEPKDMIPYIGLLLPEVKKVPLSLELCTYFVYHFKAVGSLIRGMGEENFPDLVPWLFDSLKTDNSNVERSGAAQGLSEMKAINLKMNTCYDYDVILPEENTSFRKFADLFNRVYLSSGLLFIYLQVLSALGTGYFEHVLLDIIRNCSHQKASMRDGYLTLFKYLPRSLGLADENESVRDAALGVGHVLVEHYATTYAFLVLPCPCLFSFLLLKIGILNDNWRIQQSSVELLGDLLFKVAGTSGKSDEGSSTEAHGRAIIEVLGRDKCNEILAALYMAALHVWKTIVANTPKTLKEIMPVLMNTLISFLASSSSERRQGVMPEVRESAGLAFSTLYKSAGMQAIDEIVPTLLHALEDDETSDTALDGLKQILSVRTTAVLPHIFPKLVRLPLSAFNIHALGALAEVAGPGLNFHLGTILPALLSAMGAEDKDVQTLAKEAAETVALVIDEEGVEYLIAELLKGAGDTLASIRRSSSYLIGFFFKYSKLYMVDEAPICIYYSIILLSDSDSSTVEVAWEALSRVIGSVPKEALPSYIKLVRDAVSTSRDKARKKKVSDHYSAV</sequence>